<dbReference type="Gene3D" id="3.40.50.1010">
    <property type="entry name" value="5'-nuclease"/>
    <property type="match status" value="2"/>
</dbReference>
<keyword evidence="6" id="KW-0255">Endonuclease</keyword>
<dbReference type="InterPro" id="IPR019974">
    <property type="entry name" value="XPG_CS"/>
</dbReference>
<keyword evidence="8" id="KW-0378">Hydrolase</keyword>
<proteinExistence type="inferred from homology"/>
<evidence type="ECO:0000256" key="1">
    <source>
        <dbReference type="ARBA" id="ARBA00001946"/>
    </source>
</evidence>
<dbReference type="GO" id="GO:0046872">
    <property type="term" value="F:metal ion binding"/>
    <property type="evidence" value="ECO:0007669"/>
    <property type="project" value="UniProtKB-KW"/>
</dbReference>
<evidence type="ECO:0000256" key="3">
    <source>
        <dbReference type="ARBA" id="ARBA00005283"/>
    </source>
</evidence>
<keyword evidence="7" id="KW-0227">DNA damage</keyword>
<dbReference type="InterPro" id="IPR029060">
    <property type="entry name" value="PIN-like_dom_sf"/>
</dbReference>
<feature type="compositionally biased region" description="Low complexity" evidence="14">
    <location>
        <begin position="1250"/>
        <end position="1259"/>
    </location>
</feature>
<dbReference type="GO" id="GO:0006289">
    <property type="term" value="P:nucleotide-excision repair"/>
    <property type="evidence" value="ECO:0007669"/>
    <property type="project" value="InterPro"/>
</dbReference>
<feature type="compositionally biased region" description="Acidic residues" evidence="14">
    <location>
        <begin position="435"/>
        <end position="448"/>
    </location>
</feature>
<reference evidence="18" key="1">
    <citation type="submission" date="2020-01" db="EMBL/GenBank/DDBJ databases">
        <authorList>
            <consortium name="DOE Joint Genome Institute"/>
            <person name="Haridas S."/>
            <person name="Albert R."/>
            <person name="Binder M."/>
            <person name="Bloem J."/>
            <person name="Labutti K."/>
            <person name="Salamov A."/>
            <person name="Andreopoulos B."/>
            <person name="Baker S.E."/>
            <person name="Barry K."/>
            <person name="Bills G."/>
            <person name="Bluhm B.H."/>
            <person name="Cannon C."/>
            <person name="Castanera R."/>
            <person name="Culley D.E."/>
            <person name="Daum C."/>
            <person name="Ezra D."/>
            <person name="Gonzalez J.B."/>
            <person name="Henrissat B."/>
            <person name="Kuo A."/>
            <person name="Liang C."/>
            <person name="Lipzen A."/>
            <person name="Lutzoni F."/>
            <person name="Magnuson J."/>
            <person name="Mondo S."/>
            <person name="Nolan M."/>
            <person name="Ohm R."/>
            <person name="Pangilinan J."/>
            <person name="Park H.-J."/>
            <person name="Ramirez L."/>
            <person name="Alfaro M."/>
            <person name="Sun H."/>
            <person name="Tritt A."/>
            <person name="Yoshinaga Y."/>
            <person name="Zwiers L.-H."/>
            <person name="Turgeon B.G."/>
            <person name="Goodwin S.B."/>
            <person name="Spatafora J.W."/>
            <person name="Crous P.W."/>
            <person name="Grigoriev I.V."/>
        </authorList>
    </citation>
    <scope>NUCLEOTIDE SEQUENCE</scope>
    <source>
        <strain evidence="18">CBS 342.82</strain>
    </source>
</reference>
<comment type="similarity">
    <text evidence="3">Belongs to the XPG/RAD2 endonuclease family. XPG subfamily.</text>
</comment>
<evidence type="ECO:0000259" key="16">
    <source>
        <dbReference type="SMART" id="SM00485"/>
    </source>
</evidence>
<feature type="coiled-coil region" evidence="13">
    <location>
        <begin position="918"/>
        <end position="945"/>
    </location>
</feature>
<evidence type="ECO:0000313" key="17">
    <source>
        <dbReference type="Proteomes" id="UP000504637"/>
    </source>
</evidence>
<dbReference type="FunFam" id="3.40.50.1010:FF:000025">
    <property type="entry name" value="DNA repair protein RAD2"/>
    <property type="match status" value="1"/>
</dbReference>
<dbReference type="Gene3D" id="1.10.150.20">
    <property type="entry name" value="5' to 3' exonuclease, C-terminal subdomain"/>
    <property type="match status" value="1"/>
</dbReference>
<dbReference type="FunFam" id="3.40.50.1010:FF:000061">
    <property type="entry name" value="Single-stranded DNA endonuclease (Eurofung)"/>
    <property type="match status" value="1"/>
</dbReference>
<dbReference type="GO" id="GO:0003697">
    <property type="term" value="F:single-stranded DNA binding"/>
    <property type="evidence" value="ECO:0007669"/>
    <property type="project" value="InterPro"/>
</dbReference>
<dbReference type="InterPro" id="IPR036279">
    <property type="entry name" value="5-3_exonuclease_C_sf"/>
</dbReference>
<reference evidence="18" key="3">
    <citation type="submission" date="2025-08" db="UniProtKB">
        <authorList>
            <consortium name="RefSeq"/>
        </authorList>
    </citation>
    <scope>IDENTIFICATION</scope>
    <source>
        <strain evidence="18">CBS 342.82</strain>
    </source>
</reference>
<evidence type="ECO:0000256" key="2">
    <source>
        <dbReference type="ARBA" id="ARBA00004123"/>
    </source>
</evidence>
<dbReference type="InterPro" id="IPR001044">
    <property type="entry name" value="XPG/Rad2_eukaryotes"/>
</dbReference>
<comment type="subcellular location">
    <subcellularLocation>
        <location evidence="2">Nucleus</location>
    </subcellularLocation>
</comment>
<keyword evidence="4" id="KW-0540">Nuclease</keyword>
<evidence type="ECO:0000313" key="18">
    <source>
        <dbReference type="RefSeq" id="XP_033464780.1"/>
    </source>
</evidence>
<dbReference type="InterPro" id="IPR008918">
    <property type="entry name" value="HhH2"/>
</dbReference>
<dbReference type="SMART" id="SM00485">
    <property type="entry name" value="XPGN"/>
    <property type="match status" value="1"/>
</dbReference>
<dbReference type="InterPro" id="IPR006084">
    <property type="entry name" value="XPG/Rad2"/>
</dbReference>
<evidence type="ECO:0000256" key="6">
    <source>
        <dbReference type="ARBA" id="ARBA00022759"/>
    </source>
</evidence>
<accession>A0A6J3MJ42</accession>
<gene>
    <name evidence="18" type="ORF">K489DRAFT_375884</name>
</gene>
<keyword evidence="5" id="KW-0479">Metal-binding</keyword>
<dbReference type="SMART" id="SM00484">
    <property type="entry name" value="XPGI"/>
    <property type="match status" value="1"/>
</dbReference>
<dbReference type="SMART" id="SM00726">
    <property type="entry name" value="UIM"/>
    <property type="match status" value="2"/>
</dbReference>
<dbReference type="PRINTS" id="PR00853">
    <property type="entry name" value="XPGRADSUPER"/>
</dbReference>
<evidence type="ECO:0000256" key="13">
    <source>
        <dbReference type="SAM" id="Coils"/>
    </source>
</evidence>
<dbReference type="SMART" id="SM00279">
    <property type="entry name" value="HhH2"/>
    <property type="match status" value="1"/>
</dbReference>
<dbReference type="SUPFAM" id="SSF47807">
    <property type="entry name" value="5' to 3' exonuclease, C-terminal subdomain"/>
    <property type="match status" value="1"/>
</dbReference>
<feature type="domain" description="XPG-I" evidence="15">
    <location>
        <begin position="962"/>
        <end position="1031"/>
    </location>
</feature>
<evidence type="ECO:0000259" key="15">
    <source>
        <dbReference type="SMART" id="SM00484"/>
    </source>
</evidence>
<name>A0A6J3MJ42_9PEZI</name>
<dbReference type="PROSITE" id="PS00842">
    <property type="entry name" value="XPG_2"/>
    <property type="match status" value="1"/>
</dbReference>
<evidence type="ECO:0000256" key="10">
    <source>
        <dbReference type="ARBA" id="ARBA00023204"/>
    </source>
</evidence>
<comment type="function">
    <text evidence="12">Single-stranded DNA endonuclease involved in excision repair of DNA damaged with UV light, bulky adducts, or cross-linking agents. Essential for the incision step of excision-repair.</text>
</comment>
<dbReference type="SUPFAM" id="SSF88723">
    <property type="entry name" value="PIN domain-like"/>
    <property type="match status" value="1"/>
</dbReference>
<reference evidence="18" key="2">
    <citation type="submission" date="2020-04" db="EMBL/GenBank/DDBJ databases">
        <authorList>
            <consortium name="NCBI Genome Project"/>
        </authorList>
    </citation>
    <scope>NUCLEOTIDE SEQUENCE</scope>
    <source>
        <strain evidence="18">CBS 342.82</strain>
    </source>
</reference>
<dbReference type="InterPro" id="IPR003903">
    <property type="entry name" value="UIM_dom"/>
</dbReference>
<feature type="compositionally biased region" description="Basic and acidic residues" evidence="14">
    <location>
        <begin position="615"/>
        <end position="624"/>
    </location>
</feature>
<dbReference type="RefSeq" id="XP_033464780.1">
    <property type="nucleotide sequence ID" value="XM_033603785.1"/>
</dbReference>
<dbReference type="Pfam" id="PF00867">
    <property type="entry name" value="XPG_I"/>
    <property type="match status" value="1"/>
</dbReference>
<keyword evidence="13" id="KW-0175">Coiled coil</keyword>
<dbReference type="PROSITE" id="PS50330">
    <property type="entry name" value="UIM"/>
    <property type="match status" value="1"/>
</dbReference>
<evidence type="ECO:0000256" key="4">
    <source>
        <dbReference type="ARBA" id="ARBA00022722"/>
    </source>
</evidence>
<feature type="compositionally biased region" description="Acidic residues" evidence="14">
    <location>
        <begin position="1278"/>
        <end position="1287"/>
    </location>
</feature>
<dbReference type="OrthoDB" id="31113at2759"/>
<feature type="region of interest" description="Disordered" evidence="14">
    <location>
        <begin position="1196"/>
        <end position="1309"/>
    </location>
</feature>
<feature type="compositionally biased region" description="Basic and acidic residues" evidence="14">
    <location>
        <begin position="633"/>
        <end position="657"/>
    </location>
</feature>
<feature type="region of interest" description="Disordered" evidence="14">
    <location>
        <begin position="598"/>
        <end position="658"/>
    </location>
</feature>
<feature type="compositionally biased region" description="Basic residues" evidence="14">
    <location>
        <begin position="1297"/>
        <end position="1309"/>
    </location>
</feature>
<evidence type="ECO:0000256" key="7">
    <source>
        <dbReference type="ARBA" id="ARBA00022763"/>
    </source>
</evidence>
<keyword evidence="9" id="KW-0460">Magnesium</keyword>
<feature type="compositionally biased region" description="Basic residues" evidence="14">
    <location>
        <begin position="397"/>
        <end position="406"/>
    </location>
</feature>
<keyword evidence="10" id="KW-0234">DNA repair</keyword>
<keyword evidence="17" id="KW-1185">Reference proteome</keyword>
<dbReference type="InterPro" id="IPR006086">
    <property type="entry name" value="XPG-I_dom"/>
</dbReference>
<dbReference type="CDD" id="cd09868">
    <property type="entry name" value="PIN_XPG_RAD2"/>
    <property type="match status" value="2"/>
</dbReference>
<evidence type="ECO:0000256" key="5">
    <source>
        <dbReference type="ARBA" id="ARBA00022723"/>
    </source>
</evidence>
<dbReference type="Pfam" id="PF00752">
    <property type="entry name" value="XPG_N"/>
    <property type="match status" value="1"/>
</dbReference>
<evidence type="ECO:0000256" key="11">
    <source>
        <dbReference type="ARBA" id="ARBA00023242"/>
    </source>
</evidence>
<feature type="compositionally biased region" description="Polar residues" evidence="14">
    <location>
        <begin position="814"/>
        <end position="826"/>
    </location>
</feature>
<keyword evidence="11" id="KW-0539">Nucleus</keyword>
<dbReference type="Proteomes" id="UP000504637">
    <property type="component" value="Unplaced"/>
</dbReference>
<dbReference type="PRINTS" id="PR00066">
    <property type="entry name" value="XRODRMPGMNTG"/>
</dbReference>
<protein>
    <submittedName>
        <fullName evidence="18">PIN domain-like protein</fullName>
    </submittedName>
</protein>
<dbReference type="GeneID" id="54361585"/>
<sequence length="1309" mass="146435">MGVTGLWQIVQPCARPIKIETLNRKRLAVDASIWIYQFLKAVRDKEGNALRNSHVVGFFRRICKLLFFGIKPVFVFDGGAPALKRQTISARKSRREGRREDAVRTAGKLLAVQMQRRAEEDEARRKARNRSREEETEEAVPDENLVYAEEVYMTQQERQQNRKFRKKDAYHLPDLDVSVSDMGGPNDPRIMSLEDLQAYARQFDTGEDINVYDFSKIDYDSAFFTSLPASDRYNILNAARLRSRLRMGHSKEQLESMFPDRMAFSKFQIERVTERNELTQRLMHLNGYEDATFGANGSGRVAGEKGREYVLIKNDGVEGGWALGVISDEGKADKPIDVDAPDALAMKKEELEVDEDEDFEDIPIEGLNRLPKISAQAKPIDPMTKQRKAFYRERKLGVSRKPKRAKPQADGNSLFVQESDQDEAEKEQASAADDLSADDNDTADEDEELQRALAMSLEREKTESPARSVDEEDNSDVQEVFHQSAALEQKPLPSGSGRSIANIVNRRAYAAAPESREVTSFGVPVPKPDESDEDEAMDLQAALAESRRTKRKPSPIRREMKPPKHVDTAKDLAKKAGFSGPLPFEKLDLGSSLLGKKKMQERSEEAAGGFVNPELAKKEAKKAEPLPPWFEGDIEKDINAQKALEKEDRQKAKESRRQFVFQERGPETLRRLNSTEVIDLEQDEPAKSFARGELIDLEADESMTYNAVSSSAPREQTVDFVEDGRVATPEPSKVLSESGTSDLAVANPADKFENDASTTENRGELQDASFEARSNQPNEDDEQMLDWSESESGRSVTRTEALSPKVAGEGPMNDGTSHQTGAQETVQKVLERTSMSPRSPSPEFEEVTIPDAPLQRKDAEVETDPGPSTMVDSNQESLALYPDDDEFDDFSDPEELEMLKALTMEAEEHARFASSLNNKSQTQNIQEYEQELRQLRSQQKKDRRDADEVTHVMITECQQLLSLFGLPYVTAPMEAEAQCAELVRLGLVDGIVTDDSDCFLFGGTRIYKNMFNQAKYVECYLSSDLEKEFDLTRDKMIAVAQLLGSDYTEGLNGVGPVTALEIISEFQNLEKFRDWFIGVQMNQVTKSDDAGNSFRLKFRRNASKIFLPTAFPDPRVDLAYVEPEVDSDPQPFQWGVPDLDALRSYLMATIGWSQERTDEILLPVIKDMNRRMDEGTQANITAFFDGTVGVGAAAHANGARGEGFAPRKRADGSKRMGSALKRMADRARTKQGGSTADDVTGEIPEQSNVASSAKAAAPKAGKRRKESARANVAPDEQSGSDDDDDASYNETSQRQQPAKKRTRTSRAKK</sequence>
<evidence type="ECO:0000256" key="14">
    <source>
        <dbReference type="SAM" id="MobiDB-lite"/>
    </source>
</evidence>
<feature type="domain" description="XPG N-terminal" evidence="16">
    <location>
        <begin position="1"/>
        <end position="98"/>
    </location>
</feature>
<evidence type="ECO:0000256" key="8">
    <source>
        <dbReference type="ARBA" id="ARBA00022801"/>
    </source>
</evidence>
<organism evidence="18">
    <name type="scientific">Dissoconium aciculare CBS 342.82</name>
    <dbReference type="NCBI Taxonomy" id="1314786"/>
    <lineage>
        <taxon>Eukaryota</taxon>
        <taxon>Fungi</taxon>
        <taxon>Dikarya</taxon>
        <taxon>Ascomycota</taxon>
        <taxon>Pezizomycotina</taxon>
        <taxon>Dothideomycetes</taxon>
        <taxon>Dothideomycetidae</taxon>
        <taxon>Mycosphaerellales</taxon>
        <taxon>Dissoconiaceae</taxon>
        <taxon>Dissoconium</taxon>
    </lineage>
</organism>
<comment type="cofactor">
    <cofactor evidence="1">
        <name>Mg(2+)</name>
        <dbReference type="ChEBI" id="CHEBI:18420"/>
    </cofactor>
</comment>
<evidence type="ECO:0000256" key="12">
    <source>
        <dbReference type="ARBA" id="ARBA00053135"/>
    </source>
</evidence>
<feature type="region of interest" description="Disordered" evidence="14">
    <location>
        <begin position="392"/>
        <end position="569"/>
    </location>
</feature>
<dbReference type="InterPro" id="IPR006085">
    <property type="entry name" value="XPG_DNA_repair_N"/>
</dbReference>
<feature type="region of interest" description="Disordered" evidence="14">
    <location>
        <begin position="115"/>
        <end position="140"/>
    </location>
</feature>
<evidence type="ECO:0000256" key="9">
    <source>
        <dbReference type="ARBA" id="ARBA00022842"/>
    </source>
</evidence>
<dbReference type="GO" id="GO:0004520">
    <property type="term" value="F:DNA endonuclease activity"/>
    <property type="evidence" value="ECO:0007669"/>
    <property type="project" value="TreeGrafter"/>
</dbReference>
<dbReference type="PANTHER" id="PTHR16171">
    <property type="entry name" value="DNA REPAIR PROTEIN COMPLEMENTING XP-G CELLS-RELATED"/>
    <property type="match status" value="1"/>
</dbReference>
<dbReference type="GO" id="GO:0016788">
    <property type="term" value="F:hydrolase activity, acting on ester bonds"/>
    <property type="evidence" value="ECO:0007669"/>
    <property type="project" value="InterPro"/>
</dbReference>
<dbReference type="GO" id="GO:0005634">
    <property type="term" value="C:nucleus"/>
    <property type="evidence" value="ECO:0007669"/>
    <property type="project" value="UniProtKB-SubCell"/>
</dbReference>
<dbReference type="CDD" id="cd09904">
    <property type="entry name" value="H3TH_XPG"/>
    <property type="match status" value="1"/>
</dbReference>
<dbReference type="PANTHER" id="PTHR16171:SF7">
    <property type="entry name" value="DNA REPAIR PROTEIN RAD2"/>
    <property type="match status" value="1"/>
</dbReference>
<feature type="region of interest" description="Disordered" evidence="14">
    <location>
        <begin position="706"/>
        <end position="876"/>
    </location>
</feature>
<dbReference type="PROSITE" id="PS00841">
    <property type="entry name" value="XPG_1"/>
    <property type="match status" value="1"/>
</dbReference>
<feature type="compositionally biased region" description="Basic and acidic residues" evidence="14">
    <location>
        <begin position="556"/>
        <end position="569"/>
    </location>
</feature>